<dbReference type="SUPFAM" id="SSF48726">
    <property type="entry name" value="Immunoglobulin"/>
    <property type="match status" value="3"/>
</dbReference>
<keyword evidence="8 14" id="KW-0472">Membrane</keyword>
<dbReference type="GO" id="GO:0007156">
    <property type="term" value="P:homophilic cell adhesion via plasma membrane adhesion molecules"/>
    <property type="evidence" value="ECO:0007669"/>
    <property type="project" value="TreeGrafter"/>
</dbReference>
<sequence>MERPKTSPSTITYLSILCIAVCFLGLIQVEIELYTHRQMLRMLTQKADTNTGLQSAVYEKTIDYSSDLLQRAPREVDKHELFRRHVDNENRYSNFNTVITRDEVKKEIQLALGSLTCPMHCLKSIRGRRGRPGQTGPPGKHGPRGSPGQRGLRGEKGTQGERGPQGPKGDQGPPGPKGDPGKSISAPVILSSPVSRVVNETSTASFQCTATGHPTPEVIWLKNNGSHLAGKRIKKSPGGLMIQDVTSQDSGMYTCKASNILGVMTSSATLTVQVVPLIIQKPVSVTVETGENVSLACRARGQPKPRITWRKAFSELSKENAFMSDNGLTIINVTKKDAGTYACVAKNLLGEVTAVAMVTVTDRLRFTTTPPKKIVAFVNARVYLHCAIQGASEIFWKRKDKSLHYIIYPDFPNGTLLLNNCSYENAGPYTCVAKNSQRFIEAVTILEMIYLPSCSGIKRAIGIKRSGNYKFDPDGEGGVKAFSVYCDMRDKGTVGVTVISHDSESRTHVNHIPGCTAPGCYRRDVTYFGVNAAQLAALSEVSRNCEQFIKYECNPSSPFIEWGYAWWASRDGTRMDYWGGATGYRKICGCGVTNSCSNGRKCNCPSKTGWSEDSGLLTDKSSLPVSQIRLGDLNSSHEEGFYTLGKLKCYG</sequence>
<feature type="region of interest" description="Disordered" evidence="13">
    <location>
        <begin position="124"/>
        <end position="187"/>
    </location>
</feature>
<keyword evidence="17" id="KW-1185">Reference proteome</keyword>
<dbReference type="PROSITE" id="PS50835">
    <property type="entry name" value="IG_LIKE"/>
    <property type="match status" value="3"/>
</dbReference>
<dbReference type="PANTHER" id="PTHR10075:SF103">
    <property type="entry name" value="ROUNDABOUT HOMOLOG 4"/>
    <property type="match status" value="1"/>
</dbReference>
<dbReference type="Gene3D" id="2.60.120.1000">
    <property type="match status" value="1"/>
</dbReference>
<evidence type="ECO:0000256" key="12">
    <source>
        <dbReference type="ARBA" id="ARBA00069893"/>
    </source>
</evidence>
<comment type="caution">
    <text evidence="16">The sequence shown here is derived from an EMBL/GenBank/DDBJ whole genome shotgun (WGS) entry which is preliminary data.</text>
</comment>
<dbReference type="InterPro" id="IPR013783">
    <property type="entry name" value="Ig-like_fold"/>
</dbReference>
<dbReference type="AlphaFoldDB" id="A0AAD9QLI7"/>
<dbReference type="InterPro" id="IPR036179">
    <property type="entry name" value="Ig-like_dom_sf"/>
</dbReference>
<comment type="subcellular location">
    <subcellularLocation>
        <location evidence="2">Cell membrane</location>
    </subcellularLocation>
    <subcellularLocation>
        <location evidence="1">Membrane</location>
        <topology evidence="1">Single-pass membrane protein</topology>
    </subcellularLocation>
</comment>
<dbReference type="GO" id="GO:0098632">
    <property type="term" value="F:cell-cell adhesion mediator activity"/>
    <property type="evidence" value="ECO:0007669"/>
    <property type="project" value="TreeGrafter"/>
</dbReference>
<evidence type="ECO:0000256" key="13">
    <source>
        <dbReference type="SAM" id="MobiDB-lite"/>
    </source>
</evidence>
<evidence type="ECO:0000256" key="7">
    <source>
        <dbReference type="ARBA" id="ARBA00022989"/>
    </source>
</evidence>
<evidence type="ECO:0000256" key="6">
    <source>
        <dbReference type="ARBA" id="ARBA00022737"/>
    </source>
</evidence>
<dbReference type="Proteomes" id="UP001249851">
    <property type="component" value="Unassembled WGS sequence"/>
</dbReference>
<evidence type="ECO:0000256" key="14">
    <source>
        <dbReference type="SAM" id="Phobius"/>
    </source>
</evidence>
<dbReference type="InterPro" id="IPR013098">
    <property type="entry name" value="Ig_I-set"/>
</dbReference>
<keyword evidence="10" id="KW-0325">Glycoprotein</keyword>
<accession>A0AAD9QLI7</accession>
<dbReference type="SMART" id="SM00408">
    <property type="entry name" value="IGc2"/>
    <property type="match status" value="3"/>
</dbReference>
<feature type="domain" description="Ig-like" evidence="15">
    <location>
        <begin position="364"/>
        <end position="444"/>
    </location>
</feature>
<dbReference type="Pfam" id="PF07679">
    <property type="entry name" value="I-set"/>
    <property type="match status" value="2"/>
</dbReference>
<keyword evidence="9" id="KW-1015">Disulfide bond</keyword>
<keyword evidence="3" id="KW-1003">Cell membrane</keyword>
<reference evidence="16" key="2">
    <citation type="journal article" date="2023" name="Science">
        <title>Genomic signatures of disease resistance in endangered staghorn corals.</title>
        <authorList>
            <person name="Vollmer S.V."/>
            <person name="Selwyn J.D."/>
            <person name="Despard B.A."/>
            <person name="Roesel C.L."/>
        </authorList>
    </citation>
    <scope>NUCLEOTIDE SEQUENCE</scope>
    <source>
        <strain evidence="16">K2</strain>
    </source>
</reference>
<evidence type="ECO:0000313" key="17">
    <source>
        <dbReference type="Proteomes" id="UP001249851"/>
    </source>
</evidence>
<evidence type="ECO:0000313" key="16">
    <source>
        <dbReference type="EMBL" id="KAK2563349.1"/>
    </source>
</evidence>
<keyword evidence="4 14" id="KW-0812">Transmembrane</keyword>
<evidence type="ECO:0000256" key="4">
    <source>
        <dbReference type="ARBA" id="ARBA00022692"/>
    </source>
</evidence>
<gene>
    <name evidence="16" type="ORF">P5673_013034</name>
</gene>
<feature type="domain" description="Ig-like" evidence="15">
    <location>
        <begin position="187"/>
        <end position="271"/>
    </location>
</feature>
<dbReference type="SMART" id="SM00409">
    <property type="entry name" value="IG"/>
    <property type="match status" value="3"/>
</dbReference>
<evidence type="ECO:0000256" key="3">
    <source>
        <dbReference type="ARBA" id="ARBA00022475"/>
    </source>
</evidence>
<evidence type="ECO:0000256" key="8">
    <source>
        <dbReference type="ARBA" id="ARBA00023136"/>
    </source>
</evidence>
<dbReference type="InterPro" id="IPR008160">
    <property type="entry name" value="Collagen"/>
</dbReference>
<evidence type="ECO:0000256" key="2">
    <source>
        <dbReference type="ARBA" id="ARBA00004236"/>
    </source>
</evidence>
<reference evidence="16" key="1">
    <citation type="journal article" date="2023" name="G3 (Bethesda)">
        <title>Whole genome assembly and annotation of the endangered Caribbean coral Acropora cervicornis.</title>
        <authorList>
            <person name="Selwyn J.D."/>
            <person name="Vollmer S.V."/>
        </authorList>
    </citation>
    <scope>NUCLEOTIDE SEQUENCE</scope>
    <source>
        <strain evidence="16">K2</strain>
    </source>
</reference>
<dbReference type="FunFam" id="2.60.40.10:FF:000032">
    <property type="entry name" value="palladin isoform X1"/>
    <property type="match status" value="1"/>
</dbReference>
<dbReference type="Pfam" id="PF01391">
    <property type="entry name" value="Collagen"/>
    <property type="match status" value="1"/>
</dbReference>
<dbReference type="FunFam" id="2.60.40.10:FF:000273">
    <property type="entry name" value="contactin-3 isoform X1"/>
    <property type="match status" value="1"/>
</dbReference>
<dbReference type="Pfam" id="PF13927">
    <property type="entry name" value="Ig_3"/>
    <property type="match status" value="1"/>
</dbReference>
<keyword evidence="5" id="KW-0732">Signal</keyword>
<dbReference type="GO" id="GO:0005886">
    <property type="term" value="C:plasma membrane"/>
    <property type="evidence" value="ECO:0007669"/>
    <property type="project" value="UniProtKB-SubCell"/>
</dbReference>
<dbReference type="InterPro" id="IPR003599">
    <property type="entry name" value="Ig_sub"/>
</dbReference>
<name>A0AAD9QLI7_ACRCE</name>
<evidence type="ECO:0000256" key="11">
    <source>
        <dbReference type="ARBA" id="ARBA00023319"/>
    </source>
</evidence>
<dbReference type="Gene3D" id="1.20.5.320">
    <property type="entry name" value="6-Phosphogluconate Dehydrogenase, domain 3"/>
    <property type="match status" value="1"/>
</dbReference>
<proteinExistence type="predicted"/>
<dbReference type="GO" id="GO:0007411">
    <property type="term" value="P:axon guidance"/>
    <property type="evidence" value="ECO:0007669"/>
    <property type="project" value="TreeGrafter"/>
</dbReference>
<dbReference type="NCBIfam" id="NF040941">
    <property type="entry name" value="GGGWT_bact"/>
    <property type="match status" value="1"/>
</dbReference>
<evidence type="ECO:0000256" key="10">
    <source>
        <dbReference type="ARBA" id="ARBA00023180"/>
    </source>
</evidence>
<keyword evidence="11" id="KW-0393">Immunoglobulin domain</keyword>
<dbReference type="EMBL" id="JARQWQ010000025">
    <property type="protein sequence ID" value="KAK2563349.1"/>
    <property type="molecule type" value="Genomic_DNA"/>
</dbReference>
<evidence type="ECO:0000259" key="15">
    <source>
        <dbReference type="PROSITE" id="PS50835"/>
    </source>
</evidence>
<keyword evidence="7 14" id="KW-1133">Transmembrane helix</keyword>
<dbReference type="PANTHER" id="PTHR10075">
    <property type="entry name" value="BASIGIN RELATED"/>
    <property type="match status" value="1"/>
</dbReference>
<evidence type="ECO:0000256" key="1">
    <source>
        <dbReference type="ARBA" id="ARBA00004167"/>
    </source>
</evidence>
<feature type="transmembrane region" description="Helical" evidence="14">
    <location>
        <begin position="12"/>
        <end position="34"/>
    </location>
</feature>
<feature type="domain" description="Ig-like" evidence="15">
    <location>
        <begin position="276"/>
        <end position="361"/>
    </location>
</feature>
<keyword evidence="6" id="KW-0677">Repeat</keyword>
<dbReference type="InterPro" id="IPR003598">
    <property type="entry name" value="Ig_sub2"/>
</dbReference>
<dbReference type="GO" id="GO:0030424">
    <property type="term" value="C:axon"/>
    <property type="evidence" value="ECO:0007669"/>
    <property type="project" value="TreeGrafter"/>
</dbReference>
<evidence type="ECO:0000256" key="9">
    <source>
        <dbReference type="ARBA" id="ARBA00023157"/>
    </source>
</evidence>
<dbReference type="Gene3D" id="2.60.40.10">
    <property type="entry name" value="Immunoglobulins"/>
    <property type="match status" value="3"/>
</dbReference>
<organism evidence="16 17">
    <name type="scientific">Acropora cervicornis</name>
    <name type="common">Staghorn coral</name>
    <dbReference type="NCBI Taxonomy" id="6130"/>
    <lineage>
        <taxon>Eukaryota</taxon>
        <taxon>Metazoa</taxon>
        <taxon>Cnidaria</taxon>
        <taxon>Anthozoa</taxon>
        <taxon>Hexacorallia</taxon>
        <taxon>Scleractinia</taxon>
        <taxon>Astrocoeniina</taxon>
        <taxon>Acroporidae</taxon>
        <taxon>Acropora</taxon>
    </lineage>
</organism>
<dbReference type="GO" id="GO:0070593">
    <property type="term" value="P:dendrite self-avoidance"/>
    <property type="evidence" value="ECO:0007669"/>
    <property type="project" value="TreeGrafter"/>
</dbReference>
<dbReference type="InterPro" id="IPR007110">
    <property type="entry name" value="Ig-like_dom"/>
</dbReference>
<protein>
    <recommendedName>
        <fullName evidence="12">Cell adhesion molecule-related/down-regulated by oncogenes</fullName>
    </recommendedName>
</protein>
<evidence type="ECO:0000256" key="5">
    <source>
        <dbReference type="ARBA" id="ARBA00022729"/>
    </source>
</evidence>